<feature type="domain" description="Crinkler effector protein N-terminal" evidence="13">
    <location>
        <begin position="5"/>
        <end position="102"/>
    </location>
</feature>
<keyword evidence="15" id="KW-1185">Reference proteome</keyword>
<dbReference type="GO" id="GO:0005524">
    <property type="term" value="F:ATP binding"/>
    <property type="evidence" value="ECO:0007669"/>
    <property type="project" value="UniProtKB-KW"/>
</dbReference>
<feature type="domain" description="RIO-type" evidence="12">
    <location>
        <begin position="562"/>
        <end position="626"/>
    </location>
</feature>
<keyword evidence="9" id="KW-0067">ATP-binding</keyword>
<evidence type="ECO:0000259" key="12">
    <source>
        <dbReference type="Pfam" id="PF01163"/>
    </source>
</evidence>
<reference evidence="14" key="1">
    <citation type="submission" date="2021-02" db="EMBL/GenBank/DDBJ databases">
        <authorList>
            <person name="Nieuwenhuis M."/>
            <person name="Van De Peppel L.J.J."/>
        </authorList>
    </citation>
    <scope>NUCLEOTIDE SEQUENCE</scope>
    <source>
        <strain evidence="14">D49</strain>
    </source>
</reference>
<dbReference type="EC" id="2.7.11.1" evidence="3"/>
<dbReference type="Gene3D" id="1.10.510.10">
    <property type="entry name" value="Transferase(Phosphotransferase) domain 1"/>
    <property type="match status" value="1"/>
</dbReference>
<accession>A0A9P7K2R5</accession>
<dbReference type="GO" id="GO:0004674">
    <property type="term" value="F:protein serine/threonine kinase activity"/>
    <property type="evidence" value="ECO:0007669"/>
    <property type="project" value="UniProtKB-KW"/>
</dbReference>
<comment type="caution">
    <text evidence="14">The sequence shown here is derived from an EMBL/GenBank/DDBJ whole genome shotgun (WGS) entry which is preliminary data.</text>
</comment>
<keyword evidence="4" id="KW-0964">Secreted</keyword>
<dbReference type="AlphaFoldDB" id="A0A9P7K2R5"/>
<feature type="domain" description="Crinkler effector protein N-terminal" evidence="13">
    <location>
        <begin position="108"/>
        <end position="209"/>
    </location>
</feature>
<dbReference type="InterPro" id="IPR011009">
    <property type="entry name" value="Kinase-like_dom_sf"/>
</dbReference>
<sequence length="679" mass="75727">MSSSLKCLILGDNSDYFFSVNVLNTDDLSVLKQKIKETRAVRLAQVDATELELRMVNFPLDDLESKLADLTLDTCPKLLSRRKVSSLFDNANPSDDCLHIIVIAPVTLKLFCAVEAEDMAWNNIFPIEVDSRKTVGDLKDAIKEKKKPDFDHIPADKLALFKVSIPVDDNSPDKSLNVDVEPLKSLLPTKPLSQLFPRADESHLHLIIQVPIAGFQNVLSRVLKAMPPSESAKSSAYTKSQIAYSIYDGRYKENKPRTSVAPPIQLFHPIFAHFLDNLKGTSDIPDEIIRRTTEYMKASSAIYPTEEKRRAELTPILCKILGVDIQTILNDDKTNADGVVELLRAVGRFLIFLKEDKNEFGEGGSDPSTQAGLSTGRSWAQPKFEKLRNATNCPTFVVATAGPWIVILGVVFTDGLIVQRLTDYIWAGLDSVLNETHISRVARIFYALKGGLDNLKSYYEKVELPSNLPAESRYFPSITAYSIGNELVHFKYVGFLEDSPDCTTLHAQTLTTPPLDIVVKFVDRYGERAHRLLADNGLAPELLYCGSPGLNEEEPSYESLSMIVMGFVKGKTLAKSKLNQETAEMVRRTLEDALNMLHDNGLVFGDVRSPNVMITPAKGVKLIDFNWAGEEGQAKYPYLISPGLPWPPGVQPLAVIERDHDWQMLEKMFSEPVLFITHA</sequence>
<evidence type="ECO:0000256" key="2">
    <source>
        <dbReference type="ARBA" id="ARBA00004613"/>
    </source>
</evidence>
<dbReference type="InterPro" id="IPR018934">
    <property type="entry name" value="RIO_dom"/>
</dbReference>
<reference evidence="14" key="2">
    <citation type="submission" date="2021-10" db="EMBL/GenBank/DDBJ databases">
        <title>Phylogenomics reveals ancestral predisposition of the termite-cultivated fungus Termitomyces towards a domesticated lifestyle.</title>
        <authorList>
            <person name="Auxier B."/>
            <person name="Grum-Grzhimaylo A."/>
            <person name="Cardenas M.E."/>
            <person name="Lodge J.D."/>
            <person name="Laessoe T."/>
            <person name="Pedersen O."/>
            <person name="Smith M.E."/>
            <person name="Kuyper T.W."/>
            <person name="Franco-Molano E.A."/>
            <person name="Baroni T.J."/>
            <person name="Aanen D.K."/>
        </authorList>
    </citation>
    <scope>NUCLEOTIDE SEQUENCE</scope>
    <source>
        <strain evidence="14">D49</strain>
    </source>
</reference>
<protein>
    <recommendedName>
        <fullName evidence="3">non-specific serine/threonine protein kinase</fullName>
        <ecNumber evidence="3">2.7.11.1</ecNumber>
    </recommendedName>
</protein>
<dbReference type="GO" id="GO:0043657">
    <property type="term" value="C:host cell"/>
    <property type="evidence" value="ECO:0007669"/>
    <property type="project" value="UniProtKB-SubCell"/>
</dbReference>
<evidence type="ECO:0000256" key="1">
    <source>
        <dbReference type="ARBA" id="ARBA00004340"/>
    </source>
</evidence>
<keyword evidence="8" id="KW-0418">Kinase</keyword>
<comment type="catalytic activity">
    <reaction evidence="10">
        <text>L-threonyl-[protein] + ATP = O-phospho-L-threonyl-[protein] + ADP + H(+)</text>
        <dbReference type="Rhea" id="RHEA:46608"/>
        <dbReference type="Rhea" id="RHEA-COMP:11060"/>
        <dbReference type="Rhea" id="RHEA-COMP:11605"/>
        <dbReference type="ChEBI" id="CHEBI:15378"/>
        <dbReference type="ChEBI" id="CHEBI:30013"/>
        <dbReference type="ChEBI" id="CHEBI:30616"/>
        <dbReference type="ChEBI" id="CHEBI:61977"/>
        <dbReference type="ChEBI" id="CHEBI:456216"/>
        <dbReference type="EC" id="2.7.11.1"/>
    </reaction>
</comment>
<evidence type="ECO:0000256" key="8">
    <source>
        <dbReference type="ARBA" id="ARBA00022777"/>
    </source>
</evidence>
<name>A0A9P7K2R5_9AGAR</name>
<evidence type="ECO:0000313" key="14">
    <source>
        <dbReference type="EMBL" id="KAG5634558.1"/>
    </source>
</evidence>
<dbReference type="GO" id="GO:0005576">
    <property type="term" value="C:extracellular region"/>
    <property type="evidence" value="ECO:0007669"/>
    <property type="project" value="UniProtKB-SubCell"/>
</dbReference>
<evidence type="ECO:0000313" key="15">
    <source>
        <dbReference type="Proteomes" id="UP000717328"/>
    </source>
</evidence>
<evidence type="ECO:0000256" key="9">
    <source>
        <dbReference type="ARBA" id="ARBA00022840"/>
    </source>
</evidence>
<evidence type="ECO:0000256" key="5">
    <source>
        <dbReference type="ARBA" id="ARBA00022527"/>
    </source>
</evidence>
<evidence type="ECO:0000256" key="10">
    <source>
        <dbReference type="ARBA" id="ARBA00047899"/>
    </source>
</evidence>
<dbReference type="Pfam" id="PF20147">
    <property type="entry name" value="Crinkler"/>
    <property type="match status" value="2"/>
</dbReference>
<dbReference type="Pfam" id="PF01163">
    <property type="entry name" value="RIO1"/>
    <property type="match status" value="1"/>
</dbReference>
<gene>
    <name evidence="14" type="ORF">H0H81_001534</name>
</gene>
<evidence type="ECO:0000256" key="3">
    <source>
        <dbReference type="ARBA" id="ARBA00012513"/>
    </source>
</evidence>
<dbReference type="InterPro" id="IPR045379">
    <property type="entry name" value="Crinkler_N"/>
</dbReference>
<organism evidence="14 15">
    <name type="scientific">Sphagnurus paluster</name>
    <dbReference type="NCBI Taxonomy" id="117069"/>
    <lineage>
        <taxon>Eukaryota</taxon>
        <taxon>Fungi</taxon>
        <taxon>Dikarya</taxon>
        <taxon>Basidiomycota</taxon>
        <taxon>Agaricomycotina</taxon>
        <taxon>Agaricomycetes</taxon>
        <taxon>Agaricomycetidae</taxon>
        <taxon>Agaricales</taxon>
        <taxon>Tricholomatineae</taxon>
        <taxon>Lyophyllaceae</taxon>
        <taxon>Sphagnurus</taxon>
    </lineage>
</organism>
<dbReference type="OrthoDB" id="4062651at2759"/>
<comment type="subcellular location">
    <subcellularLocation>
        <location evidence="1">Host cell</location>
    </subcellularLocation>
    <subcellularLocation>
        <location evidence="2">Secreted</location>
    </subcellularLocation>
</comment>
<keyword evidence="7" id="KW-0547">Nucleotide-binding</keyword>
<dbReference type="Proteomes" id="UP000717328">
    <property type="component" value="Unassembled WGS sequence"/>
</dbReference>
<evidence type="ECO:0000256" key="11">
    <source>
        <dbReference type="ARBA" id="ARBA00048679"/>
    </source>
</evidence>
<dbReference type="SUPFAM" id="SSF56112">
    <property type="entry name" value="Protein kinase-like (PK-like)"/>
    <property type="match status" value="1"/>
</dbReference>
<keyword evidence="6" id="KW-0808">Transferase</keyword>
<evidence type="ECO:0000256" key="4">
    <source>
        <dbReference type="ARBA" id="ARBA00022525"/>
    </source>
</evidence>
<evidence type="ECO:0000259" key="13">
    <source>
        <dbReference type="Pfam" id="PF20147"/>
    </source>
</evidence>
<proteinExistence type="predicted"/>
<dbReference type="EMBL" id="JABCKI010006358">
    <property type="protein sequence ID" value="KAG5634558.1"/>
    <property type="molecule type" value="Genomic_DNA"/>
</dbReference>
<keyword evidence="5" id="KW-0723">Serine/threonine-protein kinase</keyword>
<evidence type="ECO:0000256" key="7">
    <source>
        <dbReference type="ARBA" id="ARBA00022741"/>
    </source>
</evidence>
<comment type="catalytic activity">
    <reaction evidence="11">
        <text>L-seryl-[protein] + ATP = O-phospho-L-seryl-[protein] + ADP + H(+)</text>
        <dbReference type="Rhea" id="RHEA:17989"/>
        <dbReference type="Rhea" id="RHEA-COMP:9863"/>
        <dbReference type="Rhea" id="RHEA-COMP:11604"/>
        <dbReference type="ChEBI" id="CHEBI:15378"/>
        <dbReference type="ChEBI" id="CHEBI:29999"/>
        <dbReference type="ChEBI" id="CHEBI:30616"/>
        <dbReference type="ChEBI" id="CHEBI:83421"/>
        <dbReference type="ChEBI" id="CHEBI:456216"/>
        <dbReference type="EC" id="2.7.11.1"/>
    </reaction>
</comment>
<evidence type="ECO:0000256" key="6">
    <source>
        <dbReference type="ARBA" id="ARBA00022679"/>
    </source>
</evidence>